<name>A0A1A9LH21_9FLAO</name>
<dbReference type="AlphaFoldDB" id="A0A1A9LH21"/>
<comment type="caution">
    <text evidence="1">The sequence shown here is derived from an EMBL/GenBank/DDBJ whole genome shotgun (WGS) entry which is preliminary data.</text>
</comment>
<protein>
    <submittedName>
        <fullName evidence="1">Uncharacterized protein</fullName>
    </submittedName>
</protein>
<dbReference type="EMBL" id="LXIE01000001">
    <property type="protein sequence ID" value="OAD92638.1"/>
    <property type="molecule type" value="Genomic_DNA"/>
</dbReference>
<reference evidence="1 2" key="1">
    <citation type="submission" date="2016-05" db="EMBL/GenBank/DDBJ databases">
        <title>Genome sequencing of Vitellibacter soesokkakensis RSSK-12.</title>
        <authorList>
            <person name="Thevarajoo S."/>
            <person name="Selvaratnam C."/>
            <person name="Goh K.M."/>
            <person name="Chan K.-G."/>
            <person name="Chong C.S."/>
        </authorList>
    </citation>
    <scope>NUCLEOTIDE SEQUENCE [LARGE SCALE GENOMIC DNA]</scope>
    <source>
        <strain evidence="1 2">RSSK-12</strain>
    </source>
</reference>
<proteinExistence type="predicted"/>
<keyword evidence="2" id="KW-1185">Reference proteome</keyword>
<organism evidence="1 2">
    <name type="scientific">Aequorivita soesokkakensis</name>
    <dbReference type="NCBI Taxonomy" id="1385699"/>
    <lineage>
        <taxon>Bacteria</taxon>
        <taxon>Pseudomonadati</taxon>
        <taxon>Bacteroidota</taxon>
        <taxon>Flavobacteriia</taxon>
        <taxon>Flavobacteriales</taxon>
        <taxon>Flavobacteriaceae</taxon>
        <taxon>Aequorivita</taxon>
    </lineage>
</organism>
<evidence type="ECO:0000313" key="2">
    <source>
        <dbReference type="Proteomes" id="UP000077552"/>
    </source>
</evidence>
<gene>
    <name evidence="1" type="ORF">A7A78_01645</name>
</gene>
<dbReference type="Proteomes" id="UP000077552">
    <property type="component" value="Unassembled WGS sequence"/>
</dbReference>
<dbReference type="STRING" id="1385699.A7A78_01645"/>
<evidence type="ECO:0000313" key="1">
    <source>
        <dbReference type="EMBL" id="OAD92638.1"/>
    </source>
</evidence>
<accession>A0A1A9LH21</accession>
<sequence length="137" mass="16049">MYGESWGFVGELFLNNKKLPDYHRVLFYSICEIFKPLLLVQYFYKCIHNCLVFPFGTPVKIKPYLHSNDFHFKKRSENLFPLPIKILAAAPPALKFKSHAFGKSIFFSGVFPPLFFLLPLQRQDDTFLTSQLRHCLN</sequence>